<accession>A0A2S9YVR3</accession>
<gene>
    <name evidence="1" type="ORF">ENSA7_11540</name>
</gene>
<proteinExistence type="predicted"/>
<dbReference type="EMBL" id="PVNL01000030">
    <property type="protein sequence ID" value="PRQ09164.1"/>
    <property type="molecule type" value="Genomic_DNA"/>
</dbReference>
<dbReference type="AlphaFoldDB" id="A0A2S9YVR3"/>
<protein>
    <submittedName>
        <fullName evidence="1">Uncharacterized protein</fullName>
    </submittedName>
</protein>
<comment type="caution">
    <text evidence="1">The sequence shown here is derived from an EMBL/GenBank/DDBJ whole genome shotgun (WGS) entry which is preliminary data.</text>
</comment>
<reference evidence="1 2" key="1">
    <citation type="submission" date="2018-03" db="EMBL/GenBank/DDBJ databases">
        <title>Draft Genome Sequences of the Obligatory Marine Myxobacteria Enhygromyxa salina SWB007.</title>
        <authorList>
            <person name="Poehlein A."/>
            <person name="Moghaddam J.A."/>
            <person name="Harms H."/>
            <person name="Alanjari M."/>
            <person name="Koenig G.M."/>
            <person name="Daniel R."/>
            <person name="Schaeberle T.F."/>
        </authorList>
    </citation>
    <scope>NUCLEOTIDE SEQUENCE [LARGE SCALE GENOMIC DNA]</scope>
    <source>
        <strain evidence="1 2">SWB007</strain>
    </source>
</reference>
<evidence type="ECO:0000313" key="2">
    <source>
        <dbReference type="Proteomes" id="UP000238823"/>
    </source>
</evidence>
<name>A0A2S9YVR3_9BACT</name>
<dbReference type="OrthoDB" id="5500472at2"/>
<dbReference type="RefSeq" id="WP_106088198.1">
    <property type="nucleotide sequence ID" value="NZ_PVNL01000030.1"/>
</dbReference>
<organism evidence="1 2">
    <name type="scientific">Enhygromyxa salina</name>
    <dbReference type="NCBI Taxonomy" id="215803"/>
    <lineage>
        <taxon>Bacteria</taxon>
        <taxon>Pseudomonadati</taxon>
        <taxon>Myxococcota</taxon>
        <taxon>Polyangia</taxon>
        <taxon>Nannocystales</taxon>
        <taxon>Nannocystaceae</taxon>
        <taxon>Enhygromyxa</taxon>
    </lineage>
</organism>
<sequence length="137" mass="15073">MADILLPHGSGSMIQVEPPADMLEDYLNLVMNRYDDVAAELGSERVHVAFGELLSARTLARRICTTSGPFARFNLGELRERFEPMTGIDCTAFLTNTNSDEWTPLPAAAIAEDFLASEASEGFADGVRYFFGHRIPS</sequence>
<dbReference type="Proteomes" id="UP000238823">
    <property type="component" value="Unassembled WGS sequence"/>
</dbReference>
<evidence type="ECO:0000313" key="1">
    <source>
        <dbReference type="EMBL" id="PRQ09164.1"/>
    </source>
</evidence>